<dbReference type="PROSITE" id="PS00107">
    <property type="entry name" value="PROTEIN_KINASE_ATP"/>
    <property type="match status" value="1"/>
</dbReference>
<dbReference type="GO" id="GO:0004674">
    <property type="term" value="F:protein serine/threonine kinase activity"/>
    <property type="evidence" value="ECO:0007669"/>
    <property type="project" value="UniProtKB-KW"/>
</dbReference>
<evidence type="ECO:0000256" key="2">
    <source>
        <dbReference type="ARBA" id="ARBA00022527"/>
    </source>
</evidence>
<dbReference type="SUPFAM" id="SSF56112">
    <property type="entry name" value="Protein kinase-like (PK-like)"/>
    <property type="match status" value="1"/>
</dbReference>
<evidence type="ECO:0000256" key="8">
    <source>
        <dbReference type="ARBA" id="ARBA00022840"/>
    </source>
</evidence>
<dbReference type="Pfam" id="PF00400">
    <property type="entry name" value="WD40"/>
    <property type="match status" value="5"/>
</dbReference>
<dbReference type="InterPro" id="IPR001680">
    <property type="entry name" value="WD40_rpt"/>
</dbReference>
<reference evidence="11" key="1">
    <citation type="submission" date="2015-06" db="UniProtKB">
        <authorList>
            <consortium name="EnsemblPlants"/>
        </authorList>
    </citation>
    <scope>IDENTIFICATION</scope>
</reference>
<dbReference type="EC" id="2.7.11.1" evidence="1"/>
<evidence type="ECO:0000256" key="3">
    <source>
        <dbReference type="ARBA" id="ARBA00022574"/>
    </source>
</evidence>
<dbReference type="ExpressionAtlas" id="M8CDM9">
    <property type="expression patterns" value="baseline"/>
</dbReference>
<dbReference type="InterPro" id="IPR008266">
    <property type="entry name" value="Tyr_kinase_AS"/>
</dbReference>
<dbReference type="PROSITE" id="PS00678">
    <property type="entry name" value="WD_REPEATS_1"/>
    <property type="match status" value="2"/>
</dbReference>
<dbReference type="InterPro" id="IPR020472">
    <property type="entry name" value="WD40_PAC1"/>
</dbReference>
<dbReference type="PANTHER" id="PTHR45707">
    <property type="entry name" value="C2 CALCIUM/LIPID-BINDING PLANT PHOSPHORIBOSYLTRANSFERASE FAMILY PROTEIN"/>
    <property type="match status" value="1"/>
</dbReference>
<dbReference type="SUPFAM" id="SSF49354">
    <property type="entry name" value="PapD-like"/>
    <property type="match status" value="2"/>
</dbReference>
<dbReference type="PROSITE" id="PS00109">
    <property type="entry name" value="PROTEIN_KINASE_TYR"/>
    <property type="match status" value="1"/>
</dbReference>
<evidence type="ECO:0000256" key="10">
    <source>
        <dbReference type="ARBA" id="ARBA00048679"/>
    </source>
</evidence>
<dbReference type="PROSITE" id="PS50294">
    <property type="entry name" value="WD_REPEATS_REGION"/>
    <property type="match status" value="2"/>
</dbReference>
<dbReference type="InterPro" id="IPR000535">
    <property type="entry name" value="MSP_dom"/>
</dbReference>
<accession>M8CDM9</accession>
<keyword evidence="8" id="KW-0067">ATP-binding</keyword>
<evidence type="ECO:0000256" key="5">
    <source>
        <dbReference type="ARBA" id="ARBA00022737"/>
    </source>
</evidence>
<dbReference type="FunFam" id="1.10.510.10:FF:001023">
    <property type="entry name" value="Os07g0541700 protein"/>
    <property type="match status" value="1"/>
</dbReference>
<dbReference type="SMART" id="SM00320">
    <property type="entry name" value="WD40"/>
    <property type="match status" value="8"/>
</dbReference>
<evidence type="ECO:0000256" key="4">
    <source>
        <dbReference type="ARBA" id="ARBA00022679"/>
    </source>
</evidence>
<dbReference type="Gene3D" id="2.130.10.10">
    <property type="entry name" value="YVTN repeat-like/Quinoprotein amine dehydrogenase"/>
    <property type="match status" value="2"/>
</dbReference>
<dbReference type="PROSITE" id="PS50082">
    <property type="entry name" value="WD_REPEATS_2"/>
    <property type="match status" value="4"/>
</dbReference>
<evidence type="ECO:0000256" key="9">
    <source>
        <dbReference type="ARBA" id="ARBA00047899"/>
    </source>
</evidence>
<keyword evidence="3" id="KW-0853">WD repeat</keyword>
<comment type="catalytic activity">
    <reaction evidence="10">
        <text>L-seryl-[protein] + ATP = O-phospho-L-seryl-[protein] + ADP + H(+)</text>
        <dbReference type="Rhea" id="RHEA:17989"/>
        <dbReference type="Rhea" id="RHEA-COMP:9863"/>
        <dbReference type="Rhea" id="RHEA-COMP:11604"/>
        <dbReference type="ChEBI" id="CHEBI:15378"/>
        <dbReference type="ChEBI" id="CHEBI:29999"/>
        <dbReference type="ChEBI" id="CHEBI:30616"/>
        <dbReference type="ChEBI" id="CHEBI:83421"/>
        <dbReference type="ChEBI" id="CHEBI:456216"/>
        <dbReference type="EC" id="2.7.11.1"/>
    </reaction>
</comment>
<dbReference type="InterPro" id="IPR015943">
    <property type="entry name" value="WD40/YVTN_repeat-like_dom_sf"/>
</dbReference>
<dbReference type="Pfam" id="PF00635">
    <property type="entry name" value="Motile_Sperm"/>
    <property type="match status" value="1"/>
</dbReference>
<sequence>MELEYLAHDEDAEPIALPFQLLEKITDYFSHELIIGRGGFAVVYKAVLDNGIVAVKKLSNTHMYEEQFQGEVQCLMKVKHKNIVRFLGYCADTQGNISDYKGKMVMADVQQRLLCFEYLPKGSLDGYITDSPGELNWRKRYDMIKGICEGLHYLHQNNILHLDLTPGNILLDEDMMPKITDFGLSRCFEEDQTGVITKNVAGTRGYLAPECYNKEIILTHKFDLYSLGVIMIEILTGKKGCQVTIENWDQIRVCAKIGMECTEVDPAKRPASGTRELLLVHPSVICFPFEPNKAITCPLQLTNNTDKHVAFRLMDNSMESSFLRLPLYDVVPPNTPYTLIVTTQKKEDLPRKYIIDVILQSATLILGDDDHINTFRSQPDKFFQETGNDVQVVKQKALYTLTHIATSFSKVHVYIEMHLSCLDTNRAKQCELTFPGTAVTCIRFIERKQWIVAGTEDGYLHVYSYETRFQKITSLRVGAIENLESRAAHTHLAIHPTQPYLLSVYGFKVKLWDWDVGWECIQTFENEELMTILRVAFNPNDTFATASMDCTVEVWSLDSPEFIYTLVGHSSIVNCLDFFTCDDQEYLVTGSHDQTAKIWDLQKMMCIHTLEAFVSPVMSLLYQPDLQILITVIHGFQLYLLTNKIPIGIIHVPRRLIESSRLLIGKENAVAIIDVDDVNYQEQPTDKSEQQLSACTTHHAGDMSKCYNQEATNPQYKVEPKEKAWSKSKLLDVHPLELRFPYCPNEPIPCSLHLTNNTDENVAFRLVDKSGKSPWCFTKLPLCGIVPHGSTYTLTVTMKEEMKLKEETDFDLVIQSSLLGDKYIEVFNDQSESDTFFKEAKLFGNMVHEVTLKAVYVQYGEITSEFLINSFKVSDQDAGLVLLNWDLSWKTTRIFESEAVTAETVVFNTRDTNSFASGSYDGEVQVWRLDSSDPEYSLIGHLKKVTCLDFVTCGDQQYLISGSYDSTVKIWDLQKRECICTLEAMSPVHCVLAHPNLPVIITGTEHGIIHLWNSTDFRLKRTISLGGGGPVITLGCLMGSPRVVIGQENAFFAMDIHDDWGGQPQGRDNFIGKFQ</sequence>
<dbReference type="PROSITE" id="PS50011">
    <property type="entry name" value="PROTEIN_KINASE_DOM"/>
    <property type="match status" value="1"/>
</dbReference>
<evidence type="ECO:0000256" key="1">
    <source>
        <dbReference type="ARBA" id="ARBA00012513"/>
    </source>
</evidence>
<protein>
    <recommendedName>
        <fullName evidence="1">non-specific serine/threonine protein kinase</fullName>
        <ecNumber evidence="1">2.7.11.1</ecNumber>
    </recommendedName>
</protein>
<dbReference type="Pfam" id="PF00069">
    <property type="entry name" value="Pkinase"/>
    <property type="match status" value="1"/>
</dbReference>
<dbReference type="InterPro" id="IPR000719">
    <property type="entry name" value="Prot_kinase_dom"/>
</dbReference>
<keyword evidence="7" id="KW-0418">Kinase</keyword>
<proteinExistence type="predicted"/>
<dbReference type="SUPFAM" id="SSF50978">
    <property type="entry name" value="WD40 repeat-like"/>
    <property type="match status" value="2"/>
</dbReference>
<evidence type="ECO:0000256" key="7">
    <source>
        <dbReference type="ARBA" id="ARBA00022777"/>
    </source>
</evidence>
<keyword evidence="2" id="KW-0723">Serine/threonine-protein kinase</keyword>
<dbReference type="InterPro" id="IPR019775">
    <property type="entry name" value="WD40_repeat_CS"/>
</dbReference>
<dbReference type="InterPro" id="IPR036322">
    <property type="entry name" value="WD40_repeat_dom_sf"/>
</dbReference>
<evidence type="ECO:0000313" key="11">
    <source>
        <dbReference type="EnsemblPlants" id="EMT32514"/>
    </source>
</evidence>
<dbReference type="Gene3D" id="2.60.40.10">
    <property type="entry name" value="Immunoglobulins"/>
    <property type="match status" value="2"/>
</dbReference>
<dbReference type="EnsemblPlants" id="EMT32514">
    <property type="protein sequence ID" value="EMT32514"/>
    <property type="gene ID" value="F775_24981"/>
</dbReference>
<dbReference type="PANTHER" id="PTHR45707:SF74">
    <property type="entry name" value="PROTEIN KINASE DOMAIN-CONTAINING PROTEIN"/>
    <property type="match status" value="1"/>
</dbReference>
<organism evidence="11">
    <name type="scientific">Aegilops tauschii</name>
    <name type="common">Tausch's goatgrass</name>
    <name type="synonym">Aegilops squarrosa</name>
    <dbReference type="NCBI Taxonomy" id="37682"/>
    <lineage>
        <taxon>Eukaryota</taxon>
        <taxon>Viridiplantae</taxon>
        <taxon>Streptophyta</taxon>
        <taxon>Embryophyta</taxon>
        <taxon>Tracheophyta</taxon>
        <taxon>Spermatophyta</taxon>
        <taxon>Magnoliopsida</taxon>
        <taxon>Liliopsida</taxon>
        <taxon>Poales</taxon>
        <taxon>Poaceae</taxon>
        <taxon>BOP clade</taxon>
        <taxon>Pooideae</taxon>
        <taxon>Triticodae</taxon>
        <taxon>Triticeae</taxon>
        <taxon>Triticinae</taxon>
        <taxon>Aegilops</taxon>
    </lineage>
</organism>
<dbReference type="InterPro" id="IPR013783">
    <property type="entry name" value="Ig-like_fold"/>
</dbReference>
<dbReference type="GO" id="GO:0005524">
    <property type="term" value="F:ATP binding"/>
    <property type="evidence" value="ECO:0007669"/>
    <property type="project" value="UniProtKB-UniRule"/>
</dbReference>
<dbReference type="PROSITE" id="PS50202">
    <property type="entry name" value="MSP"/>
    <property type="match status" value="2"/>
</dbReference>
<dbReference type="Gene3D" id="1.10.510.10">
    <property type="entry name" value="Transferase(Phosphotransferase) domain 1"/>
    <property type="match status" value="1"/>
</dbReference>
<keyword evidence="4" id="KW-0808">Transferase</keyword>
<dbReference type="InterPro" id="IPR011009">
    <property type="entry name" value="Kinase-like_dom_sf"/>
</dbReference>
<evidence type="ECO:0000256" key="6">
    <source>
        <dbReference type="ARBA" id="ARBA00022741"/>
    </source>
</evidence>
<comment type="catalytic activity">
    <reaction evidence="9">
        <text>L-threonyl-[protein] + ATP = O-phospho-L-threonyl-[protein] + ADP + H(+)</text>
        <dbReference type="Rhea" id="RHEA:46608"/>
        <dbReference type="Rhea" id="RHEA-COMP:11060"/>
        <dbReference type="Rhea" id="RHEA-COMP:11605"/>
        <dbReference type="ChEBI" id="CHEBI:15378"/>
        <dbReference type="ChEBI" id="CHEBI:30013"/>
        <dbReference type="ChEBI" id="CHEBI:30616"/>
        <dbReference type="ChEBI" id="CHEBI:61977"/>
        <dbReference type="ChEBI" id="CHEBI:456216"/>
        <dbReference type="EC" id="2.7.11.1"/>
    </reaction>
</comment>
<dbReference type="PRINTS" id="PR00320">
    <property type="entry name" value="GPROTEINBRPT"/>
</dbReference>
<dbReference type="InterPro" id="IPR017441">
    <property type="entry name" value="Protein_kinase_ATP_BS"/>
</dbReference>
<dbReference type="AlphaFoldDB" id="M8CDM9"/>
<keyword evidence="6" id="KW-0547">Nucleotide-binding</keyword>
<dbReference type="InterPro" id="IPR008962">
    <property type="entry name" value="PapD-like_sf"/>
</dbReference>
<name>M8CDM9_AEGTA</name>
<keyword evidence="5" id="KW-0677">Repeat</keyword>